<dbReference type="Proteomes" id="UP000789901">
    <property type="component" value="Unassembled WGS sequence"/>
</dbReference>
<protein>
    <submittedName>
        <fullName evidence="2">23751_t:CDS:1</fullName>
    </submittedName>
</protein>
<reference evidence="2 3" key="1">
    <citation type="submission" date="2021-06" db="EMBL/GenBank/DDBJ databases">
        <authorList>
            <person name="Kallberg Y."/>
            <person name="Tangrot J."/>
            <person name="Rosling A."/>
        </authorList>
    </citation>
    <scope>NUCLEOTIDE SEQUENCE [LARGE SCALE GENOMIC DNA]</scope>
    <source>
        <strain evidence="2 3">120-4 pot B 10/14</strain>
    </source>
</reference>
<evidence type="ECO:0000256" key="1">
    <source>
        <dbReference type="SAM" id="MobiDB-lite"/>
    </source>
</evidence>
<name>A0ABN7X5G4_GIGMA</name>
<evidence type="ECO:0000313" key="3">
    <source>
        <dbReference type="Proteomes" id="UP000789901"/>
    </source>
</evidence>
<gene>
    <name evidence="2" type="ORF">GMARGA_LOCUS39235</name>
</gene>
<dbReference type="EMBL" id="CAJVQB010092561">
    <property type="protein sequence ID" value="CAG8848555.1"/>
    <property type="molecule type" value="Genomic_DNA"/>
</dbReference>
<keyword evidence="3" id="KW-1185">Reference proteome</keyword>
<accession>A0ABN7X5G4</accession>
<feature type="region of interest" description="Disordered" evidence="1">
    <location>
        <begin position="24"/>
        <end position="57"/>
    </location>
</feature>
<feature type="non-terminal residue" evidence="2">
    <location>
        <position position="1"/>
    </location>
</feature>
<organism evidence="2 3">
    <name type="scientific">Gigaspora margarita</name>
    <dbReference type="NCBI Taxonomy" id="4874"/>
    <lineage>
        <taxon>Eukaryota</taxon>
        <taxon>Fungi</taxon>
        <taxon>Fungi incertae sedis</taxon>
        <taxon>Mucoromycota</taxon>
        <taxon>Glomeromycotina</taxon>
        <taxon>Glomeromycetes</taxon>
        <taxon>Diversisporales</taxon>
        <taxon>Gigasporaceae</taxon>
        <taxon>Gigaspora</taxon>
    </lineage>
</organism>
<sequence>KNFDYGSNSFDTFQKQFNDNTFDDIFNKYDPDDEETKESKEKVTSFEKEALDNKELN</sequence>
<proteinExistence type="predicted"/>
<feature type="compositionally biased region" description="Basic and acidic residues" evidence="1">
    <location>
        <begin position="37"/>
        <end position="57"/>
    </location>
</feature>
<evidence type="ECO:0000313" key="2">
    <source>
        <dbReference type="EMBL" id="CAG8848555.1"/>
    </source>
</evidence>
<comment type="caution">
    <text evidence="2">The sequence shown here is derived from an EMBL/GenBank/DDBJ whole genome shotgun (WGS) entry which is preliminary data.</text>
</comment>